<evidence type="ECO:0000313" key="14">
    <source>
        <dbReference type="Proteomes" id="UP000672039"/>
    </source>
</evidence>
<evidence type="ECO:0000256" key="10">
    <source>
        <dbReference type="HAMAP-Rule" id="MF_00061"/>
    </source>
</evidence>
<feature type="domain" description="GHMP kinase C-terminal" evidence="12">
    <location>
        <begin position="201"/>
        <end position="259"/>
    </location>
</feature>
<evidence type="ECO:0000259" key="12">
    <source>
        <dbReference type="Pfam" id="PF08544"/>
    </source>
</evidence>
<dbReference type="InterPro" id="IPR014721">
    <property type="entry name" value="Ribsml_uS5_D2-typ_fold_subgr"/>
</dbReference>
<dbReference type="InterPro" id="IPR004424">
    <property type="entry name" value="IspE"/>
</dbReference>
<dbReference type="EMBL" id="CP072801">
    <property type="protein sequence ID" value="QTR48304.1"/>
    <property type="molecule type" value="Genomic_DNA"/>
</dbReference>
<dbReference type="Pfam" id="PF00288">
    <property type="entry name" value="GHMP_kinases_N"/>
    <property type="match status" value="1"/>
</dbReference>
<evidence type="ECO:0000256" key="1">
    <source>
        <dbReference type="ARBA" id="ARBA00009684"/>
    </source>
</evidence>
<reference evidence="13 14" key="1">
    <citation type="submission" date="2021-04" db="EMBL/GenBank/DDBJ databases">
        <title>Genomics, taxonomy and metabolism of representatives of sulfur bacteria of the genus Thiothrix: Thiothrix fructosivorans QT, Thiothrix unzii A1T and three new species, Thiothrix subterranea sp. nov., Thiothrix litoralis sp. nov. and 'Candidatus Thiothrix anitrata' sp. nov.</title>
        <authorList>
            <person name="Ravin N.V."/>
            <person name="Smolyakov D."/>
            <person name="Rudenko T.S."/>
            <person name="Mardanov A.V."/>
            <person name="Beletsky A.V."/>
            <person name="Markov N.D."/>
            <person name="Fomenkov A.I."/>
            <person name="Roberts R.J."/>
            <person name="Karnachuk O.V."/>
            <person name="Novikov A."/>
            <person name="Grabovich M.Y."/>
        </authorList>
    </citation>
    <scope>NUCLEOTIDE SEQUENCE [LARGE SCALE GENOMIC DNA]</scope>
    <source>
        <strain evidence="13 14">AS</strain>
    </source>
</reference>
<dbReference type="InterPro" id="IPR006204">
    <property type="entry name" value="GHMP_kinase_N_dom"/>
</dbReference>
<evidence type="ECO:0000256" key="3">
    <source>
        <dbReference type="ARBA" id="ARBA00017473"/>
    </source>
</evidence>
<evidence type="ECO:0000256" key="5">
    <source>
        <dbReference type="ARBA" id="ARBA00022741"/>
    </source>
</evidence>
<dbReference type="NCBIfam" id="TIGR00154">
    <property type="entry name" value="ispE"/>
    <property type="match status" value="1"/>
</dbReference>
<dbReference type="GO" id="GO:0050515">
    <property type="term" value="F:4-(cytidine 5'-diphospho)-2-C-methyl-D-erythritol kinase activity"/>
    <property type="evidence" value="ECO:0007669"/>
    <property type="project" value="UniProtKB-EC"/>
</dbReference>
<organism evidence="13 14">
    <name type="scientific">Thiothrix litoralis</name>
    <dbReference type="NCBI Taxonomy" id="2891210"/>
    <lineage>
        <taxon>Bacteria</taxon>
        <taxon>Pseudomonadati</taxon>
        <taxon>Pseudomonadota</taxon>
        <taxon>Gammaproteobacteria</taxon>
        <taxon>Thiotrichales</taxon>
        <taxon>Thiotrichaceae</taxon>
        <taxon>Thiothrix</taxon>
    </lineage>
</organism>
<comment type="catalytic activity">
    <reaction evidence="10">
        <text>4-CDP-2-C-methyl-D-erythritol + ATP = 4-CDP-2-C-methyl-D-erythritol 2-phosphate + ADP + H(+)</text>
        <dbReference type="Rhea" id="RHEA:18437"/>
        <dbReference type="ChEBI" id="CHEBI:15378"/>
        <dbReference type="ChEBI" id="CHEBI:30616"/>
        <dbReference type="ChEBI" id="CHEBI:57823"/>
        <dbReference type="ChEBI" id="CHEBI:57919"/>
        <dbReference type="ChEBI" id="CHEBI:456216"/>
        <dbReference type="EC" id="2.7.1.148"/>
    </reaction>
</comment>
<dbReference type="InterPro" id="IPR013750">
    <property type="entry name" value="GHMP_kinase_C_dom"/>
</dbReference>
<evidence type="ECO:0000256" key="4">
    <source>
        <dbReference type="ARBA" id="ARBA00022679"/>
    </source>
</evidence>
<feature type="binding site" evidence="10">
    <location>
        <begin position="94"/>
        <end position="104"/>
    </location>
    <ligand>
        <name>ATP</name>
        <dbReference type="ChEBI" id="CHEBI:30616"/>
    </ligand>
</feature>
<accession>A0ABX7WXA5</accession>
<comment type="function">
    <text evidence="10">Catalyzes the phosphorylation of the position 2 hydroxy group of 4-diphosphocytidyl-2C-methyl-D-erythritol.</text>
</comment>
<keyword evidence="6 10" id="KW-0418">Kinase</keyword>
<dbReference type="Gene3D" id="3.30.70.890">
    <property type="entry name" value="GHMP kinase, C-terminal domain"/>
    <property type="match status" value="1"/>
</dbReference>
<dbReference type="PANTHER" id="PTHR43527">
    <property type="entry name" value="4-DIPHOSPHOCYTIDYL-2-C-METHYL-D-ERYTHRITOL KINASE, CHLOROPLASTIC"/>
    <property type="match status" value="1"/>
</dbReference>
<evidence type="ECO:0000256" key="9">
    <source>
        <dbReference type="ARBA" id="ARBA00032554"/>
    </source>
</evidence>
<evidence type="ECO:0000313" key="13">
    <source>
        <dbReference type="EMBL" id="QTR48304.1"/>
    </source>
</evidence>
<feature type="domain" description="GHMP kinase N-terminal" evidence="11">
    <location>
        <begin position="67"/>
        <end position="144"/>
    </location>
</feature>
<feature type="active site" evidence="10">
    <location>
        <position position="11"/>
    </location>
</feature>
<gene>
    <name evidence="10 13" type="primary">ispE</name>
    <name evidence="13" type="ORF">J9253_02225</name>
</gene>
<comment type="pathway">
    <text evidence="10">Isoprenoid biosynthesis; isopentenyl diphosphate biosynthesis via DXP pathway; isopentenyl diphosphate from 1-deoxy-D-xylulose 5-phosphate: step 3/6.</text>
</comment>
<dbReference type="Pfam" id="PF08544">
    <property type="entry name" value="GHMP_kinases_C"/>
    <property type="match status" value="1"/>
</dbReference>
<dbReference type="PIRSF" id="PIRSF010376">
    <property type="entry name" value="IspE"/>
    <property type="match status" value="1"/>
</dbReference>
<keyword evidence="14" id="KW-1185">Reference proteome</keyword>
<dbReference type="Proteomes" id="UP000672039">
    <property type="component" value="Chromosome"/>
</dbReference>
<protein>
    <recommendedName>
        <fullName evidence="3 10">4-diphosphocytidyl-2-C-methyl-D-erythritol kinase</fullName>
        <shortName evidence="10">CMK</shortName>
        <ecNumber evidence="2 10">2.7.1.148</ecNumber>
    </recommendedName>
    <alternativeName>
        <fullName evidence="9 10">4-(cytidine-5'-diphospho)-2-C-methyl-D-erythritol kinase</fullName>
    </alternativeName>
</protein>
<dbReference type="InterPro" id="IPR036554">
    <property type="entry name" value="GHMP_kinase_C_sf"/>
</dbReference>
<evidence type="ECO:0000259" key="11">
    <source>
        <dbReference type="Pfam" id="PF00288"/>
    </source>
</evidence>
<proteinExistence type="inferred from homology"/>
<evidence type="ECO:0000256" key="6">
    <source>
        <dbReference type="ARBA" id="ARBA00022777"/>
    </source>
</evidence>
<keyword evidence="4 10" id="KW-0808">Transferase</keyword>
<dbReference type="SUPFAM" id="SSF55060">
    <property type="entry name" value="GHMP Kinase, C-terminal domain"/>
    <property type="match status" value="1"/>
</dbReference>
<sequence>MPTLTLPAPAKLNLFLHITGRRADGYHLLQTLFVFLDFADEITLTVRGDGAIHRTVGAVDVPEVADLTVRAARLLQEVTACPLGADIQVFKRIPMGGGLGGGSSDAATVLQGLNRLWQCGLSDDELAVLGLRLGADVPVFVHGQAAWAEGVGEQLTPVDLPACWYVVIHPQVHVPTSELFSASDLTRDCPAITLAAFHNGVGANVFQPVVEKRYPEVAEAISWLSQYSNARLTGSGSCLFAPVSSRQEGEIILQSLPDKWCGFVAAGVSISPLQQKLVISPTLYN</sequence>
<dbReference type="Gene3D" id="3.30.230.10">
    <property type="match status" value="1"/>
</dbReference>
<comment type="similarity">
    <text evidence="1 10">Belongs to the GHMP kinase family. IspE subfamily.</text>
</comment>
<keyword evidence="5 10" id="KW-0547">Nucleotide-binding</keyword>
<keyword evidence="8 10" id="KW-0414">Isoprene biosynthesis</keyword>
<dbReference type="HAMAP" id="MF_00061">
    <property type="entry name" value="IspE"/>
    <property type="match status" value="1"/>
</dbReference>
<evidence type="ECO:0000256" key="7">
    <source>
        <dbReference type="ARBA" id="ARBA00022840"/>
    </source>
</evidence>
<dbReference type="InterPro" id="IPR020568">
    <property type="entry name" value="Ribosomal_Su5_D2-typ_SF"/>
</dbReference>
<name>A0ABX7WXA5_9GAMM</name>
<feature type="active site" evidence="10">
    <location>
        <position position="136"/>
    </location>
</feature>
<keyword evidence="7 10" id="KW-0067">ATP-binding</keyword>
<dbReference type="SUPFAM" id="SSF54211">
    <property type="entry name" value="Ribosomal protein S5 domain 2-like"/>
    <property type="match status" value="1"/>
</dbReference>
<dbReference type="EC" id="2.7.1.148" evidence="2 10"/>
<dbReference type="PANTHER" id="PTHR43527:SF2">
    <property type="entry name" value="4-DIPHOSPHOCYTIDYL-2-C-METHYL-D-ERYTHRITOL KINASE, CHLOROPLASTIC"/>
    <property type="match status" value="1"/>
</dbReference>
<evidence type="ECO:0000256" key="2">
    <source>
        <dbReference type="ARBA" id="ARBA00012052"/>
    </source>
</evidence>
<evidence type="ECO:0000256" key="8">
    <source>
        <dbReference type="ARBA" id="ARBA00023229"/>
    </source>
</evidence>